<proteinExistence type="predicted"/>
<evidence type="ECO:0000256" key="6">
    <source>
        <dbReference type="RuleBase" id="RU367028"/>
    </source>
</evidence>
<reference evidence="9" key="1">
    <citation type="submission" date="2021-03" db="EMBL/GenBank/DDBJ databases">
        <authorList>
            <person name="Li Z."/>
            <person name="Yang C."/>
        </authorList>
    </citation>
    <scope>NUCLEOTIDE SEQUENCE</scope>
    <source>
        <strain evidence="9">Dzin_1.0</strain>
        <tissue evidence="9">Leaf</tissue>
    </source>
</reference>
<dbReference type="PANTHER" id="PTHR33057">
    <property type="entry name" value="TRANSCRIPTION REPRESSOR OFP7-RELATED"/>
    <property type="match status" value="1"/>
</dbReference>
<evidence type="ECO:0000256" key="5">
    <source>
        <dbReference type="ARBA" id="ARBA00023242"/>
    </source>
</evidence>
<dbReference type="GO" id="GO:0005634">
    <property type="term" value="C:nucleus"/>
    <property type="evidence" value="ECO:0007669"/>
    <property type="project" value="UniProtKB-SubCell"/>
</dbReference>
<comment type="function">
    <text evidence="6">Transcriptional repressor that regulates multiple aspects of plant growth and development.</text>
</comment>
<reference evidence="9" key="2">
    <citation type="journal article" date="2022" name="Hortic Res">
        <title>The genome of Dioscorea zingiberensis sheds light on the biosynthesis, origin and evolution of the medicinally important diosgenin saponins.</title>
        <authorList>
            <person name="Li Y."/>
            <person name="Tan C."/>
            <person name="Li Z."/>
            <person name="Guo J."/>
            <person name="Li S."/>
            <person name="Chen X."/>
            <person name="Wang C."/>
            <person name="Dai X."/>
            <person name="Yang H."/>
            <person name="Song W."/>
            <person name="Hou L."/>
            <person name="Xu J."/>
            <person name="Tong Z."/>
            <person name="Xu A."/>
            <person name="Yuan X."/>
            <person name="Wang W."/>
            <person name="Yang Q."/>
            <person name="Chen L."/>
            <person name="Sun Z."/>
            <person name="Wang K."/>
            <person name="Pan B."/>
            <person name="Chen J."/>
            <person name="Bao Y."/>
            <person name="Liu F."/>
            <person name="Qi X."/>
            <person name="Gang D.R."/>
            <person name="Wen J."/>
            <person name="Li J."/>
        </authorList>
    </citation>
    <scope>NUCLEOTIDE SEQUENCE</scope>
    <source>
        <strain evidence="9">Dzin_1.0</strain>
    </source>
</reference>
<evidence type="ECO:0000256" key="1">
    <source>
        <dbReference type="ARBA" id="ARBA00004123"/>
    </source>
</evidence>
<evidence type="ECO:0000259" key="8">
    <source>
        <dbReference type="PROSITE" id="PS51754"/>
    </source>
</evidence>
<dbReference type="PROSITE" id="PS51754">
    <property type="entry name" value="OVATE"/>
    <property type="match status" value="1"/>
</dbReference>
<feature type="domain" description="OVATE" evidence="8">
    <location>
        <begin position="146"/>
        <end position="205"/>
    </location>
</feature>
<name>A0A9D5D4U9_9LILI</name>
<dbReference type="InterPro" id="IPR006458">
    <property type="entry name" value="Ovate_C"/>
</dbReference>
<evidence type="ECO:0000256" key="3">
    <source>
        <dbReference type="ARBA" id="ARBA00023015"/>
    </source>
</evidence>
<dbReference type="OrthoDB" id="1928390at2759"/>
<dbReference type="InterPro" id="IPR038933">
    <property type="entry name" value="Ovate"/>
</dbReference>
<sequence length="209" mass="23931">MIRIPCFYKLKDMSTRNKNKSIKTSGYNYSTTSPPKQISITPRRASHYYSTRQEAQKKLPSSPHTHSPLDDSPRKSKRRARRKPKTDQSSKCNQVLDSIPDLQLPPIITKPAVNNKAHRLRVRTKSPRVQVCMTKMGLAMAQSLAIVKLSSNPQKDFKDSMMEMIVENNIRAPGDLEELLASYLSLNSYEYHSMIVKVFEQIWLNLGHS</sequence>
<evidence type="ECO:0000256" key="2">
    <source>
        <dbReference type="ARBA" id="ARBA00022491"/>
    </source>
</evidence>
<accession>A0A9D5D4U9</accession>
<comment type="subcellular location">
    <subcellularLocation>
        <location evidence="1 6">Nucleus</location>
    </subcellularLocation>
</comment>
<keyword evidence="5 6" id="KW-0539">Nucleus</keyword>
<dbReference type="GO" id="GO:0045892">
    <property type="term" value="P:negative regulation of DNA-templated transcription"/>
    <property type="evidence" value="ECO:0007669"/>
    <property type="project" value="UniProtKB-UniRule"/>
</dbReference>
<dbReference type="PANTHER" id="PTHR33057:SF128">
    <property type="entry name" value="TRANSCRIPTION REPRESSOR OFP3"/>
    <property type="match status" value="1"/>
</dbReference>
<dbReference type="Pfam" id="PF04844">
    <property type="entry name" value="Ovate"/>
    <property type="match status" value="1"/>
</dbReference>
<dbReference type="Proteomes" id="UP001085076">
    <property type="component" value="Miscellaneous, Linkage group lg01"/>
</dbReference>
<keyword evidence="3 6" id="KW-0805">Transcription regulation</keyword>
<keyword evidence="4 6" id="KW-0804">Transcription</keyword>
<protein>
    <recommendedName>
        <fullName evidence="6">Transcription repressor</fullName>
    </recommendedName>
    <alternativeName>
        <fullName evidence="6">Ovate family protein</fullName>
    </alternativeName>
</protein>
<feature type="compositionally biased region" description="Polar residues" evidence="7">
    <location>
        <begin position="87"/>
        <end position="96"/>
    </location>
</feature>
<evidence type="ECO:0000256" key="4">
    <source>
        <dbReference type="ARBA" id="ARBA00023163"/>
    </source>
</evidence>
<keyword evidence="2 6" id="KW-0678">Repressor</keyword>
<evidence type="ECO:0000256" key="7">
    <source>
        <dbReference type="SAM" id="MobiDB-lite"/>
    </source>
</evidence>
<comment type="caution">
    <text evidence="9">The sequence shown here is derived from an EMBL/GenBank/DDBJ whole genome shotgun (WGS) entry which is preliminary data.</text>
</comment>
<keyword evidence="10" id="KW-1185">Reference proteome</keyword>
<evidence type="ECO:0000313" key="10">
    <source>
        <dbReference type="Proteomes" id="UP001085076"/>
    </source>
</evidence>
<gene>
    <name evidence="9" type="ORF">J5N97_003801</name>
</gene>
<evidence type="ECO:0000313" key="9">
    <source>
        <dbReference type="EMBL" id="KAJ0985445.1"/>
    </source>
</evidence>
<organism evidence="9 10">
    <name type="scientific">Dioscorea zingiberensis</name>
    <dbReference type="NCBI Taxonomy" id="325984"/>
    <lineage>
        <taxon>Eukaryota</taxon>
        <taxon>Viridiplantae</taxon>
        <taxon>Streptophyta</taxon>
        <taxon>Embryophyta</taxon>
        <taxon>Tracheophyta</taxon>
        <taxon>Spermatophyta</taxon>
        <taxon>Magnoliopsida</taxon>
        <taxon>Liliopsida</taxon>
        <taxon>Dioscoreales</taxon>
        <taxon>Dioscoreaceae</taxon>
        <taxon>Dioscorea</taxon>
    </lineage>
</organism>
<feature type="compositionally biased region" description="Basic residues" evidence="7">
    <location>
        <begin position="75"/>
        <end position="84"/>
    </location>
</feature>
<feature type="compositionally biased region" description="Polar residues" evidence="7">
    <location>
        <begin position="22"/>
        <end position="40"/>
    </location>
</feature>
<dbReference type="AlphaFoldDB" id="A0A9D5D4U9"/>
<dbReference type="NCBIfam" id="TIGR01568">
    <property type="entry name" value="A_thal_3678"/>
    <property type="match status" value="1"/>
</dbReference>
<feature type="region of interest" description="Disordered" evidence="7">
    <location>
        <begin position="17"/>
        <end position="96"/>
    </location>
</feature>
<dbReference type="EMBL" id="JAGGNH010000001">
    <property type="protein sequence ID" value="KAJ0985445.1"/>
    <property type="molecule type" value="Genomic_DNA"/>
</dbReference>